<dbReference type="GO" id="GO:0004826">
    <property type="term" value="F:phenylalanine-tRNA ligase activity"/>
    <property type="evidence" value="ECO:0007669"/>
    <property type="project" value="UniProtKB-UniRule"/>
</dbReference>
<dbReference type="NCBIfam" id="NF045760">
    <property type="entry name" value="YtpR"/>
    <property type="match status" value="1"/>
</dbReference>
<dbReference type="InterPro" id="IPR020825">
    <property type="entry name" value="Phe-tRNA_synthase-like_B3/B4"/>
</dbReference>
<dbReference type="Gene3D" id="2.40.50.140">
    <property type="entry name" value="Nucleic acid-binding proteins"/>
    <property type="match status" value="1"/>
</dbReference>
<evidence type="ECO:0000313" key="21">
    <source>
        <dbReference type="Proteomes" id="UP000190092"/>
    </source>
</evidence>
<dbReference type="SMART" id="SM00874">
    <property type="entry name" value="B5"/>
    <property type="match status" value="1"/>
</dbReference>
<evidence type="ECO:0000256" key="7">
    <source>
        <dbReference type="ARBA" id="ARBA00022723"/>
    </source>
</evidence>
<dbReference type="SUPFAM" id="SSF54991">
    <property type="entry name" value="Anticodon-binding domain of PheRS"/>
    <property type="match status" value="1"/>
</dbReference>
<dbReference type="RefSeq" id="WP_085934111.1">
    <property type="nucleotide sequence ID" value="NZ_FUWJ01000002.1"/>
</dbReference>
<dbReference type="PROSITE" id="PS51483">
    <property type="entry name" value="B5"/>
    <property type="match status" value="1"/>
</dbReference>
<dbReference type="InterPro" id="IPR033714">
    <property type="entry name" value="tRNA_bind_bactPheRS"/>
</dbReference>
<dbReference type="InterPro" id="IPR045864">
    <property type="entry name" value="aa-tRNA-synth_II/BPL/LPL"/>
</dbReference>
<keyword evidence="13 15" id="KW-0030">Aminoacyl-tRNA synthetase</keyword>
<dbReference type="GO" id="GO:0009328">
    <property type="term" value="C:phenylalanine-tRNA ligase complex"/>
    <property type="evidence" value="ECO:0007669"/>
    <property type="project" value="TreeGrafter"/>
</dbReference>
<gene>
    <name evidence="15" type="primary">pheT</name>
    <name evidence="20" type="ORF">SAMN02745126_02422</name>
</gene>
<dbReference type="InterPro" id="IPR002547">
    <property type="entry name" value="tRNA-bd_dom"/>
</dbReference>
<keyword evidence="9 15" id="KW-0067">ATP-binding</keyword>
<evidence type="ECO:0000256" key="14">
    <source>
        <dbReference type="ARBA" id="ARBA00049255"/>
    </source>
</evidence>
<dbReference type="SUPFAM" id="SSF46955">
    <property type="entry name" value="Putative DNA-binding domain"/>
    <property type="match status" value="1"/>
</dbReference>
<dbReference type="InterPro" id="IPR005146">
    <property type="entry name" value="B3/B4_tRNA-bd"/>
</dbReference>
<evidence type="ECO:0000256" key="8">
    <source>
        <dbReference type="ARBA" id="ARBA00022741"/>
    </source>
</evidence>
<evidence type="ECO:0000256" key="9">
    <source>
        <dbReference type="ARBA" id="ARBA00022840"/>
    </source>
</evidence>
<evidence type="ECO:0000256" key="10">
    <source>
        <dbReference type="ARBA" id="ARBA00022842"/>
    </source>
</evidence>
<feature type="binding site" evidence="15">
    <location>
        <position position="463"/>
    </location>
    <ligand>
        <name>Mg(2+)</name>
        <dbReference type="ChEBI" id="CHEBI:18420"/>
        <note>shared with alpha subunit</note>
    </ligand>
</feature>
<evidence type="ECO:0000313" key="20">
    <source>
        <dbReference type="EMBL" id="SJZ82056.1"/>
    </source>
</evidence>
<evidence type="ECO:0000259" key="19">
    <source>
        <dbReference type="PROSITE" id="PS51483"/>
    </source>
</evidence>
<feature type="domain" description="B5" evidence="19">
    <location>
        <begin position="402"/>
        <end position="476"/>
    </location>
</feature>
<keyword evidence="11 16" id="KW-0694">RNA-binding</keyword>
<dbReference type="NCBIfam" id="TIGR00472">
    <property type="entry name" value="pheT_bact"/>
    <property type="match status" value="1"/>
</dbReference>
<dbReference type="Gene3D" id="3.30.70.380">
    <property type="entry name" value="Ferrodoxin-fold anticodon-binding domain"/>
    <property type="match status" value="1"/>
</dbReference>
<dbReference type="InterPro" id="IPR005121">
    <property type="entry name" value="Fdx_antiC-bd"/>
</dbReference>
<reference evidence="21" key="1">
    <citation type="submission" date="2017-02" db="EMBL/GenBank/DDBJ databases">
        <authorList>
            <person name="Varghese N."/>
            <person name="Submissions S."/>
        </authorList>
    </citation>
    <scope>NUCLEOTIDE SEQUENCE [LARGE SCALE GENOMIC DNA]</scope>
    <source>
        <strain evidence="21">ATCC 27094</strain>
    </source>
</reference>
<evidence type="ECO:0000256" key="13">
    <source>
        <dbReference type="ARBA" id="ARBA00023146"/>
    </source>
</evidence>
<comment type="cofactor">
    <cofactor evidence="15">
        <name>Mg(2+)</name>
        <dbReference type="ChEBI" id="CHEBI:18420"/>
    </cofactor>
    <text evidence="15">Binds 2 magnesium ions per tetramer.</text>
</comment>
<dbReference type="Pfam" id="PF03483">
    <property type="entry name" value="B3_4"/>
    <property type="match status" value="1"/>
</dbReference>
<feature type="domain" description="TRNA-binding" evidence="17">
    <location>
        <begin position="39"/>
        <end position="148"/>
    </location>
</feature>
<name>A0A1T4NSL8_9HYPH</name>
<dbReference type="GO" id="GO:0006432">
    <property type="term" value="P:phenylalanyl-tRNA aminoacylation"/>
    <property type="evidence" value="ECO:0007669"/>
    <property type="project" value="UniProtKB-UniRule"/>
</dbReference>
<keyword evidence="8 15" id="KW-0547">Nucleotide-binding</keyword>
<dbReference type="PANTHER" id="PTHR10947:SF0">
    <property type="entry name" value="PHENYLALANINE--TRNA LIGASE BETA SUBUNIT"/>
    <property type="match status" value="1"/>
</dbReference>
<dbReference type="GO" id="GO:0000287">
    <property type="term" value="F:magnesium ion binding"/>
    <property type="evidence" value="ECO:0007669"/>
    <property type="project" value="UniProtKB-UniRule"/>
</dbReference>
<comment type="subunit">
    <text evidence="3 15">Tetramer of two alpha and two beta subunits.</text>
</comment>
<dbReference type="InterPro" id="IPR012340">
    <property type="entry name" value="NA-bd_OB-fold"/>
</dbReference>
<evidence type="ECO:0000256" key="3">
    <source>
        <dbReference type="ARBA" id="ARBA00011209"/>
    </source>
</evidence>
<evidence type="ECO:0000256" key="2">
    <source>
        <dbReference type="ARBA" id="ARBA00008653"/>
    </source>
</evidence>
<evidence type="ECO:0000256" key="12">
    <source>
        <dbReference type="ARBA" id="ARBA00022917"/>
    </source>
</evidence>
<evidence type="ECO:0000259" key="17">
    <source>
        <dbReference type="PROSITE" id="PS50886"/>
    </source>
</evidence>
<evidence type="ECO:0000256" key="5">
    <source>
        <dbReference type="ARBA" id="ARBA00022555"/>
    </source>
</evidence>
<dbReference type="SMART" id="SM00896">
    <property type="entry name" value="FDX-ACB"/>
    <property type="match status" value="1"/>
</dbReference>
<dbReference type="Pfam" id="PF17759">
    <property type="entry name" value="tRNA_synthFbeta"/>
    <property type="match status" value="1"/>
</dbReference>
<feature type="binding site" evidence="15">
    <location>
        <position position="454"/>
    </location>
    <ligand>
        <name>Mg(2+)</name>
        <dbReference type="ChEBI" id="CHEBI:18420"/>
        <note>shared with alpha subunit</note>
    </ligand>
</feature>
<comment type="similarity">
    <text evidence="2 15">Belongs to the phenylalanyl-tRNA synthetase beta subunit family. Type 1 subfamily.</text>
</comment>
<dbReference type="SUPFAM" id="SSF55681">
    <property type="entry name" value="Class II aaRS and biotin synthetases"/>
    <property type="match status" value="1"/>
</dbReference>
<comment type="subcellular location">
    <subcellularLocation>
        <location evidence="1 15">Cytoplasm</location>
    </subcellularLocation>
</comment>
<dbReference type="Gene3D" id="3.30.930.10">
    <property type="entry name" value="Bira Bifunctional Protein, Domain 2"/>
    <property type="match status" value="1"/>
</dbReference>
<evidence type="ECO:0000256" key="11">
    <source>
        <dbReference type="ARBA" id="ARBA00022884"/>
    </source>
</evidence>
<dbReference type="SUPFAM" id="SSF56037">
    <property type="entry name" value="PheT/TilS domain"/>
    <property type="match status" value="1"/>
</dbReference>
<organism evidence="20 21">
    <name type="scientific">Enhydrobacter aerosaccus</name>
    <dbReference type="NCBI Taxonomy" id="225324"/>
    <lineage>
        <taxon>Bacteria</taxon>
        <taxon>Pseudomonadati</taxon>
        <taxon>Pseudomonadota</taxon>
        <taxon>Alphaproteobacteria</taxon>
        <taxon>Hyphomicrobiales</taxon>
        <taxon>Enhydrobacter</taxon>
    </lineage>
</organism>
<dbReference type="FunFam" id="3.30.70.380:FF:000001">
    <property type="entry name" value="Phenylalanine--tRNA ligase beta subunit"/>
    <property type="match status" value="1"/>
</dbReference>
<keyword evidence="10 15" id="KW-0460">Magnesium</keyword>
<dbReference type="STRING" id="225324.SAMN02745126_02422"/>
<dbReference type="FunFam" id="2.40.50.140:FF:000045">
    <property type="entry name" value="Phenylalanine--tRNA ligase beta subunit"/>
    <property type="match status" value="1"/>
</dbReference>
<evidence type="ECO:0000256" key="15">
    <source>
        <dbReference type="HAMAP-Rule" id="MF_00283"/>
    </source>
</evidence>
<dbReference type="SUPFAM" id="SSF50249">
    <property type="entry name" value="Nucleic acid-binding proteins"/>
    <property type="match status" value="1"/>
</dbReference>
<dbReference type="PROSITE" id="PS50886">
    <property type="entry name" value="TRBD"/>
    <property type="match status" value="1"/>
</dbReference>
<keyword evidence="21" id="KW-1185">Reference proteome</keyword>
<comment type="catalytic activity">
    <reaction evidence="14 15">
        <text>tRNA(Phe) + L-phenylalanine + ATP = L-phenylalanyl-tRNA(Phe) + AMP + diphosphate + H(+)</text>
        <dbReference type="Rhea" id="RHEA:19413"/>
        <dbReference type="Rhea" id="RHEA-COMP:9668"/>
        <dbReference type="Rhea" id="RHEA-COMP:9699"/>
        <dbReference type="ChEBI" id="CHEBI:15378"/>
        <dbReference type="ChEBI" id="CHEBI:30616"/>
        <dbReference type="ChEBI" id="CHEBI:33019"/>
        <dbReference type="ChEBI" id="CHEBI:58095"/>
        <dbReference type="ChEBI" id="CHEBI:78442"/>
        <dbReference type="ChEBI" id="CHEBI:78531"/>
        <dbReference type="ChEBI" id="CHEBI:456215"/>
        <dbReference type="EC" id="6.1.1.20"/>
    </reaction>
</comment>
<dbReference type="InterPro" id="IPR045060">
    <property type="entry name" value="Phe-tRNA-ligase_IIc_bsu"/>
</dbReference>
<dbReference type="Gene3D" id="3.50.40.10">
    <property type="entry name" value="Phenylalanyl-trna Synthetase, Chain B, domain 3"/>
    <property type="match status" value="1"/>
</dbReference>
<dbReference type="GO" id="GO:0000049">
    <property type="term" value="F:tRNA binding"/>
    <property type="evidence" value="ECO:0007669"/>
    <property type="project" value="UniProtKB-UniRule"/>
</dbReference>
<evidence type="ECO:0000256" key="1">
    <source>
        <dbReference type="ARBA" id="ARBA00004496"/>
    </source>
</evidence>
<evidence type="ECO:0000256" key="6">
    <source>
        <dbReference type="ARBA" id="ARBA00022598"/>
    </source>
</evidence>
<proteinExistence type="inferred from homology"/>
<dbReference type="InterPro" id="IPR005147">
    <property type="entry name" value="tRNA_synthase_B5-dom"/>
</dbReference>
<evidence type="ECO:0000259" key="18">
    <source>
        <dbReference type="PROSITE" id="PS51447"/>
    </source>
</evidence>
<dbReference type="InterPro" id="IPR004532">
    <property type="entry name" value="Phe-tRNA-ligase_IIc_bsu_bact"/>
</dbReference>
<dbReference type="CDD" id="cd00769">
    <property type="entry name" value="PheRS_beta_core"/>
    <property type="match status" value="1"/>
</dbReference>
<dbReference type="Gene3D" id="3.30.56.10">
    <property type="match status" value="2"/>
</dbReference>
<keyword evidence="4 15" id="KW-0963">Cytoplasm</keyword>
<dbReference type="EC" id="6.1.1.20" evidence="15"/>
<dbReference type="Pfam" id="PF01588">
    <property type="entry name" value="tRNA_bind"/>
    <property type="match status" value="1"/>
</dbReference>
<dbReference type="OrthoDB" id="9805455at2"/>
<dbReference type="SMART" id="SM00873">
    <property type="entry name" value="B3_4"/>
    <property type="match status" value="1"/>
</dbReference>
<dbReference type="Proteomes" id="UP000190092">
    <property type="component" value="Unassembled WGS sequence"/>
</dbReference>
<protein>
    <recommendedName>
        <fullName evidence="15">Phenylalanine--tRNA ligase beta subunit</fullName>
        <ecNumber evidence="15">6.1.1.20</ecNumber>
    </recommendedName>
    <alternativeName>
        <fullName evidence="15">Phenylalanyl-tRNA synthetase beta subunit</fullName>
        <shortName evidence="15">PheRS</shortName>
    </alternativeName>
</protein>
<dbReference type="InterPro" id="IPR036690">
    <property type="entry name" value="Fdx_antiC-bd_sf"/>
</dbReference>
<keyword evidence="5 16" id="KW-0820">tRNA-binding</keyword>
<feature type="domain" description="FDX-ACB" evidence="18">
    <location>
        <begin position="705"/>
        <end position="798"/>
    </location>
</feature>
<dbReference type="Pfam" id="PF03147">
    <property type="entry name" value="FDX-ACB"/>
    <property type="match status" value="1"/>
</dbReference>
<dbReference type="PANTHER" id="PTHR10947">
    <property type="entry name" value="PHENYLALANYL-TRNA SYNTHETASE BETA CHAIN AND LEUCINE-RICH REPEAT-CONTAINING PROTEIN 47"/>
    <property type="match status" value="1"/>
</dbReference>
<keyword evidence="7 15" id="KW-0479">Metal-binding</keyword>
<keyword evidence="12 15" id="KW-0648">Protein biosynthesis</keyword>
<feature type="binding site" evidence="15">
    <location>
        <position position="464"/>
    </location>
    <ligand>
        <name>Mg(2+)</name>
        <dbReference type="ChEBI" id="CHEBI:18420"/>
        <note>shared with alpha subunit</note>
    </ligand>
</feature>
<sequence length="799" mass="85298">MKFTLSWLKEHLATEASLAEIRDRLTMLGLEVEGITNPAETLKGFVVGYVVEAVQHPNADRLRVCKVDTGAGVVQVVCGAPNARTGMKGVFAPTGSYIPGTGITLKASKIRGEESNGMLCSSRELQLGDDHSGIIDLPAEVKTGIPAAEALGLDDPVIEIKVTPNRADCLGVHGIARDLAASGLGTLKPFAAERIAGTFQSPIKWTHGYQPKPDSPCPIVVGRYFRGVKNGPSPDWLQHRLKAIGLRPISALVDITNFVTFDLNRPLHVFDAKKLSGDLVMRQANEGETILALDGKTYTLDPAVAVIADGKGVHGIGGIMGGEETGVQESTTDVFLEVAYFDPIRTAASGRKLGIQSDARYRFERGIDPQSVQWGTDVATRLILELCGGEASEIVSSGVMPNWERSYTLRPDRVKSLTAIEVPAKETTDILTRLGFTVAGSGPWTAAVPSWRPDVVGEADLVEEVTRVYGFDRIPAVSLPALSATSKPVRDPLQRRVPLARRALAARGMNEAVTWSFLPFEQAQRFGGGGADLRLLNSIAAELDTMRPSILPNLIEAAARNEARGLHDPALFEVGPQYRDATPTGQQRVAAGVRHNMAVPRNWAGPMRTVDAFDAKADALAVLAAIGAPVENMQATAGAPDWYHPGRSGAIKLGDRVMAWFGELHPEIAAGADLKGPVAAFEVFLDAPPPPKAKATKARPRLVLSAFQPVERDFAFLVDAAVEAEKLVRAARNADKGLIAAARVFDVYAGKGVPEGKKSLAIAVTLQPMERTLTDAEIEAVCNKIVAQVAKATGATLRG</sequence>
<dbReference type="EMBL" id="FUWJ01000002">
    <property type="protein sequence ID" value="SJZ82056.1"/>
    <property type="molecule type" value="Genomic_DNA"/>
</dbReference>
<feature type="binding site" evidence="15">
    <location>
        <position position="460"/>
    </location>
    <ligand>
        <name>Mg(2+)</name>
        <dbReference type="ChEBI" id="CHEBI:18420"/>
        <note>shared with alpha subunit</note>
    </ligand>
</feature>
<dbReference type="InterPro" id="IPR041616">
    <property type="entry name" value="PheRS_beta_core"/>
</dbReference>
<dbReference type="InterPro" id="IPR009061">
    <property type="entry name" value="DNA-bd_dom_put_sf"/>
</dbReference>
<dbReference type="Pfam" id="PF03484">
    <property type="entry name" value="B5"/>
    <property type="match status" value="1"/>
</dbReference>
<accession>A0A1T4NSL8</accession>
<evidence type="ECO:0000256" key="16">
    <source>
        <dbReference type="PROSITE-ProRule" id="PRU00209"/>
    </source>
</evidence>
<dbReference type="GO" id="GO:0005524">
    <property type="term" value="F:ATP binding"/>
    <property type="evidence" value="ECO:0007669"/>
    <property type="project" value="UniProtKB-UniRule"/>
</dbReference>
<dbReference type="HAMAP" id="MF_00283">
    <property type="entry name" value="Phe_tRNA_synth_beta1"/>
    <property type="match status" value="1"/>
</dbReference>
<dbReference type="CDD" id="cd02796">
    <property type="entry name" value="tRNA_bind_bactPheRS"/>
    <property type="match status" value="1"/>
</dbReference>
<dbReference type="PROSITE" id="PS51447">
    <property type="entry name" value="FDX_ACB"/>
    <property type="match status" value="1"/>
</dbReference>
<evidence type="ECO:0000256" key="4">
    <source>
        <dbReference type="ARBA" id="ARBA00022490"/>
    </source>
</evidence>
<dbReference type="AlphaFoldDB" id="A0A1T4NSL8"/>
<keyword evidence="6 15" id="KW-0436">Ligase</keyword>